<comment type="caution">
    <text evidence="2">The sequence shown here is derived from an EMBL/GenBank/DDBJ whole genome shotgun (WGS) entry which is preliminary data.</text>
</comment>
<protein>
    <submittedName>
        <fullName evidence="2">Uncharacterized protein</fullName>
    </submittedName>
</protein>
<reference evidence="2 3" key="1">
    <citation type="submission" date="2019-04" db="EMBL/GenBank/DDBJ databases">
        <authorList>
            <person name="Feng G."/>
            <person name="Zhu H."/>
        </authorList>
    </citation>
    <scope>NUCLEOTIDE SEQUENCE [LARGE SCALE GENOMIC DNA]</scope>
    <source>
        <strain evidence="2 3">6HR-1</strain>
    </source>
</reference>
<dbReference type="AlphaFoldDB" id="A0A4Z0NN86"/>
<dbReference type="Proteomes" id="UP000297535">
    <property type="component" value="Unassembled WGS sequence"/>
</dbReference>
<evidence type="ECO:0000313" key="2">
    <source>
        <dbReference type="EMBL" id="TGD98096.1"/>
    </source>
</evidence>
<name>A0A4Z0NN86_9HYPH</name>
<keyword evidence="3" id="KW-1185">Reference proteome</keyword>
<evidence type="ECO:0000313" key="3">
    <source>
        <dbReference type="Proteomes" id="UP000297535"/>
    </source>
</evidence>
<proteinExistence type="predicted"/>
<dbReference type="EMBL" id="SRLB01000012">
    <property type="protein sequence ID" value="TGD98096.1"/>
    <property type="molecule type" value="Genomic_DNA"/>
</dbReference>
<organism evidence="2 3">
    <name type="scientific">Methylobacterium nonmethylotrophicum</name>
    <dbReference type="NCBI Taxonomy" id="1141884"/>
    <lineage>
        <taxon>Bacteria</taxon>
        <taxon>Pseudomonadati</taxon>
        <taxon>Pseudomonadota</taxon>
        <taxon>Alphaproteobacteria</taxon>
        <taxon>Hyphomicrobiales</taxon>
        <taxon>Methylobacteriaceae</taxon>
        <taxon>Methylobacterium</taxon>
    </lineage>
</organism>
<feature type="compositionally biased region" description="Basic residues" evidence="1">
    <location>
        <begin position="42"/>
        <end position="67"/>
    </location>
</feature>
<evidence type="ECO:0000256" key="1">
    <source>
        <dbReference type="SAM" id="MobiDB-lite"/>
    </source>
</evidence>
<sequence length="67" mass="7474">MLVAAVLAAFGGATSASPAPGLPGAVVAPPDVVSVRMERMHGDHHHRMMRHHRQGHMMRHMHRHRRM</sequence>
<accession>A0A4Z0NN86</accession>
<feature type="region of interest" description="Disordered" evidence="1">
    <location>
        <begin position="41"/>
        <end position="67"/>
    </location>
</feature>
<gene>
    <name evidence="2" type="ORF">EU555_17180</name>
</gene>